<keyword evidence="9" id="KW-0012">Acyltransferase</keyword>
<comment type="similarity">
    <text evidence="2 12">Belongs to the taffazin family.</text>
</comment>
<evidence type="ECO:0000256" key="6">
    <source>
        <dbReference type="ARBA" id="ARBA00023098"/>
    </source>
</evidence>
<dbReference type="InterPro" id="IPR002123">
    <property type="entry name" value="Plipid/glycerol_acylTrfase"/>
</dbReference>
<accession>B0CRX7</accession>
<evidence type="ECO:0000256" key="2">
    <source>
        <dbReference type="ARBA" id="ARBA00010524"/>
    </source>
</evidence>
<proteinExistence type="inferred from homology"/>
<evidence type="ECO:0000256" key="9">
    <source>
        <dbReference type="ARBA" id="ARBA00023315"/>
    </source>
</evidence>
<dbReference type="GO" id="GO:0005743">
    <property type="term" value="C:mitochondrial inner membrane"/>
    <property type="evidence" value="ECO:0007669"/>
    <property type="project" value="UniProtKB-SubCell"/>
</dbReference>
<name>B0CRX7_LACBS</name>
<evidence type="ECO:0000256" key="12">
    <source>
        <dbReference type="RuleBase" id="RU365062"/>
    </source>
</evidence>
<reference evidence="14 15" key="1">
    <citation type="journal article" date="2008" name="Nature">
        <title>The genome of Laccaria bicolor provides insights into mycorrhizal symbiosis.</title>
        <authorList>
            <person name="Martin F."/>
            <person name="Aerts A."/>
            <person name="Ahren D."/>
            <person name="Brun A."/>
            <person name="Danchin E.G.J."/>
            <person name="Duchaussoy F."/>
            <person name="Gibon J."/>
            <person name="Kohler A."/>
            <person name="Lindquist E."/>
            <person name="Pereda V."/>
            <person name="Salamov A."/>
            <person name="Shapiro H.J."/>
            <person name="Wuyts J."/>
            <person name="Blaudez D."/>
            <person name="Buee M."/>
            <person name="Brokstein P."/>
            <person name="Canbaeck B."/>
            <person name="Cohen D."/>
            <person name="Courty P.E."/>
            <person name="Coutinho P.M."/>
            <person name="Delaruelle C."/>
            <person name="Detter J.C."/>
            <person name="Deveau A."/>
            <person name="DiFazio S."/>
            <person name="Duplessis S."/>
            <person name="Fraissinet-Tachet L."/>
            <person name="Lucic E."/>
            <person name="Frey-Klett P."/>
            <person name="Fourrey C."/>
            <person name="Feussner I."/>
            <person name="Gay G."/>
            <person name="Grimwood J."/>
            <person name="Hoegger P.J."/>
            <person name="Jain P."/>
            <person name="Kilaru S."/>
            <person name="Labbe J."/>
            <person name="Lin Y.C."/>
            <person name="Legue V."/>
            <person name="Le Tacon F."/>
            <person name="Marmeisse R."/>
            <person name="Melayah D."/>
            <person name="Montanini B."/>
            <person name="Muratet M."/>
            <person name="Nehls U."/>
            <person name="Niculita-Hirzel H."/>
            <person name="Oudot-Le Secq M.P."/>
            <person name="Peter M."/>
            <person name="Quesneville H."/>
            <person name="Rajashekar B."/>
            <person name="Reich M."/>
            <person name="Rouhier N."/>
            <person name="Schmutz J."/>
            <person name="Yin T."/>
            <person name="Chalot M."/>
            <person name="Henrissat B."/>
            <person name="Kuees U."/>
            <person name="Lucas S."/>
            <person name="Van de Peer Y."/>
            <person name="Podila G.K."/>
            <person name="Polle A."/>
            <person name="Pukkila P.J."/>
            <person name="Richardson P.M."/>
            <person name="Rouze P."/>
            <person name="Sanders I.R."/>
            <person name="Stajich J.E."/>
            <person name="Tunlid A."/>
            <person name="Tuskan G."/>
            <person name="Grigoriev I.V."/>
        </authorList>
    </citation>
    <scope>NUCLEOTIDE SEQUENCE [LARGE SCALE GENOMIC DNA]</scope>
    <source>
        <strain evidence="15">S238N-H82 / ATCC MYA-4686</strain>
    </source>
</reference>
<evidence type="ECO:0000313" key="14">
    <source>
        <dbReference type="EMBL" id="EDR14757.1"/>
    </source>
</evidence>
<dbReference type="Pfam" id="PF01553">
    <property type="entry name" value="Acyltransferase"/>
    <property type="match status" value="1"/>
</dbReference>
<dbReference type="PANTHER" id="PTHR12497:SF0">
    <property type="entry name" value="TAFAZZIN"/>
    <property type="match status" value="1"/>
</dbReference>
<protein>
    <recommendedName>
        <fullName evidence="12">Tafazzin family protein</fullName>
    </recommendedName>
</protein>
<dbReference type="GO" id="GO:0005741">
    <property type="term" value="C:mitochondrial outer membrane"/>
    <property type="evidence" value="ECO:0007669"/>
    <property type="project" value="UniProtKB-SubCell"/>
</dbReference>
<dbReference type="KEGG" id="lbc:LACBIDRAFT_305783"/>
<keyword evidence="6" id="KW-0443">Lipid metabolism</keyword>
<dbReference type="PRINTS" id="PR00979">
    <property type="entry name" value="TAFAZZIN"/>
</dbReference>
<dbReference type="EMBL" id="DS547092">
    <property type="protein sequence ID" value="EDR14757.1"/>
    <property type="molecule type" value="Genomic_DNA"/>
</dbReference>
<dbReference type="AlphaFoldDB" id="B0CRX7"/>
<dbReference type="GO" id="GO:0007007">
    <property type="term" value="P:inner mitochondrial membrane organization"/>
    <property type="evidence" value="ECO:0007669"/>
    <property type="project" value="TreeGrafter"/>
</dbReference>
<evidence type="ECO:0000256" key="4">
    <source>
        <dbReference type="ARBA" id="ARBA00022787"/>
    </source>
</evidence>
<gene>
    <name evidence="14" type="ORF">LACBIDRAFT_305783</name>
</gene>
<keyword evidence="7" id="KW-0496">Mitochondrion</keyword>
<evidence type="ECO:0000256" key="11">
    <source>
        <dbReference type="ARBA" id="ARBA00047906"/>
    </source>
</evidence>
<evidence type="ECO:0000256" key="3">
    <source>
        <dbReference type="ARBA" id="ARBA00022679"/>
    </source>
</evidence>
<evidence type="ECO:0000256" key="7">
    <source>
        <dbReference type="ARBA" id="ARBA00023128"/>
    </source>
</evidence>
<dbReference type="SMART" id="SM00563">
    <property type="entry name" value="PlsC"/>
    <property type="match status" value="1"/>
</dbReference>
<evidence type="ECO:0000256" key="10">
    <source>
        <dbReference type="ARBA" id="ARBA00024323"/>
    </source>
</evidence>
<evidence type="ECO:0000313" key="15">
    <source>
        <dbReference type="Proteomes" id="UP000001194"/>
    </source>
</evidence>
<dbReference type="STRING" id="486041.B0CRX7"/>
<dbReference type="GO" id="GO:0047184">
    <property type="term" value="F:1-acylglycerophosphocholine O-acyltransferase activity"/>
    <property type="evidence" value="ECO:0007669"/>
    <property type="project" value="TreeGrafter"/>
</dbReference>
<dbReference type="Proteomes" id="UP000001194">
    <property type="component" value="Unassembled WGS sequence"/>
</dbReference>
<dbReference type="PANTHER" id="PTHR12497">
    <property type="entry name" value="TAZ PROTEIN TAFAZZIN"/>
    <property type="match status" value="1"/>
</dbReference>
<dbReference type="CDD" id="cd07989">
    <property type="entry name" value="LPLAT_AGPAT-like"/>
    <property type="match status" value="1"/>
</dbReference>
<keyword evidence="5" id="KW-0999">Mitochondrion inner membrane</keyword>
<sequence length="288" mass="31905">MVARESWPRVGGIIWRNYVTSVGLICKAAIALGICSLRVKGLSTLDTALHSQHRQGILTVSNHISTVDDPLVWAALPLRYYLSSTTTRWTLGASDVMFTNPIFSTFFRLGQTLETFRGKGVYQPSVDAAIQKLSDGQWIHLFSEGKINQPNTYSIDSRGYAHLPRFKWGVGRILMEAPILPVIIPMWLTGFDRLMPEGRTFPYKYFPRPGVELTITFGDPIPAKDITSCLDTCISNRPERLTAGTSEATFEASKARVAVTTLIHQRVEELGRAVSGNELGAPLSSPHQ</sequence>
<evidence type="ECO:0000256" key="5">
    <source>
        <dbReference type="ARBA" id="ARBA00022792"/>
    </source>
</evidence>
<keyword evidence="15" id="KW-1185">Reference proteome</keyword>
<comment type="subcellular location">
    <subcellularLocation>
        <location evidence="1">Mitochondrion inner membrane</location>
        <topology evidence="1">Peripheral membrane protein</topology>
        <orientation evidence="1">Intermembrane side</orientation>
    </subcellularLocation>
    <subcellularLocation>
        <location evidence="10">Mitochondrion outer membrane</location>
        <topology evidence="10">Peripheral membrane protein</topology>
        <orientation evidence="10">Intermembrane side</orientation>
    </subcellularLocation>
</comment>
<evidence type="ECO:0000256" key="1">
    <source>
        <dbReference type="ARBA" id="ARBA00004137"/>
    </source>
</evidence>
<keyword evidence="4" id="KW-1000">Mitochondrion outer membrane</keyword>
<feature type="domain" description="Phospholipid/glycerol acyltransferase" evidence="13">
    <location>
        <begin position="57"/>
        <end position="191"/>
    </location>
</feature>
<evidence type="ECO:0000256" key="8">
    <source>
        <dbReference type="ARBA" id="ARBA00023136"/>
    </source>
</evidence>
<dbReference type="InterPro" id="IPR000872">
    <property type="entry name" value="Tafazzin"/>
</dbReference>
<dbReference type="OrthoDB" id="193467at2759"/>
<dbReference type="GO" id="GO:0035965">
    <property type="term" value="P:cardiolipin acyl-chain remodeling"/>
    <property type="evidence" value="ECO:0007669"/>
    <property type="project" value="TreeGrafter"/>
</dbReference>
<dbReference type="RefSeq" id="XP_001875316.1">
    <property type="nucleotide sequence ID" value="XM_001875281.1"/>
</dbReference>
<evidence type="ECO:0000259" key="13">
    <source>
        <dbReference type="SMART" id="SM00563"/>
    </source>
</evidence>
<comment type="catalytic activity">
    <reaction evidence="11">
        <text>1'-[1,2-diacyl-sn-glycero-3-phospho],3'-[1-acyl-sn-glycero-3-phospho]-glycerol + a 1,2-diacyl-sn-glycero-3-phosphocholine = a cardiolipin + a 1-acyl-sn-glycero-3-phosphocholine</text>
        <dbReference type="Rhea" id="RHEA:33731"/>
        <dbReference type="ChEBI" id="CHEBI:57643"/>
        <dbReference type="ChEBI" id="CHEBI:58168"/>
        <dbReference type="ChEBI" id="CHEBI:62237"/>
        <dbReference type="ChEBI" id="CHEBI:64743"/>
    </reaction>
    <physiologicalReaction direction="left-to-right" evidence="11">
        <dbReference type="Rhea" id="RHEA:33732"/>
    </physiologicalReaction>
    <physiologicalReaction direction="right-to-left" evidence="11">
        <dbReference type="Rhea" id="RHEA:33733"/>
    </physiologicalReaction>
</comment>
<dbReference type="SUPFAM" id="SSF69593">
    <property type="entry name" value="Glycerol-3-phosphate (1)-acyltransferase"/>
    <property type="match status" value="1"/>
</dbReference>
<dbReference type="InParanoid" id="B0CRX7"/>
<dbReference type="HOGENOM" id="CLU_046747_0_1_1"/>
<keyword evidence="3" id="KW-0808">Transferase</keyword>
<dbReference type="GeneID" id="6070727"/>
<keyword evidence="8" id="KW-0472">Membrane</keyword>
<organism evidence="15">
    <name type="scientific">Laccaria bicolor (strain S238N-H82 / ATCC MYA-4686)</name>
    <name type="common">Bicoloured deceiver</name>
    <name type="synonym">Laccaria laccata var. bicolor</name>
    <dbReference type="NCBI Taxonomy" id="486041"/>
    <lineage>
        <taxon>Eukaryota</taxon>
        <taxon>Fungi</taxon>
        <taxon>Dikarya</taxon>
        <taxon>Basidiomycota</taxon>
        <taxon>Agaricomycotina</taxon>
        <taxon>Agaricomycetes</taxon>
        <taxon>Agaricomycetidae</taxon>
        <taxon>Agaricales</taxon>
        <taxon>Agaricineae</taxon>
        <taxon>Hydnangiaceae</taxon>
        <taxon>Laccaria</taxon>
    </lineage>
</organism>